<evidence type="ECO:0000256" key="4">
    <source>
        <dbReference type="ARBA" id="ARBA00022490"/>
    </source>
</evidence>
<dbReference type="EMBL" id="RRAZ01000007">
    <property type="protein sequence ID" value="RRH76311.1"/>
    <property type="molecule type" value="Genomic_DNA"/>
</dbReference>
<dbReference type="SUPFAM" id="SSF53623">
    <property type="entry name" value="MurD-like peptide ligases, catalytic domain"/>
    <property type="match status" value="1"/>
</dbReference>
<keyword evidence="5 14" id="KW-0436">Ligase</keyword>
<dbReference type="GO" id="GO:0051301">
    <property type="term" value="P:cell division"/>
    <property type="evidence" value="ECO:0007669"/>
    <property type="project" value="UniProtKB-KW"/>
</dbReference>
<evidence type="ECO:0000259" key="15">
    <source>
        <dbReference type="Pfam" id="PF01225"/>
    </source>
</evidence>
<keyword evidence="8 14" id="KW-0067">ATP-binding</keyword>
<keyword evidence="10 14" id="KW-0573">Peptidoglycan synthesis</keyword>
<evidence type="ECO:0000256" key="8">
    <source>
        <dbReference type="ARBA" id="ARBA00022840"/>
    </source>
</evidence>
<dbReference type="GO" id="GO:0071555">
    <property type="term" value="P:cell wall organization"/>
    <property type="evidence" value="ECO:0007669"/>
    <property type="project" value="UniProtKB-KW"/>
</dbReference>
<dbReference type="GO" id="GO:0008360">
    <property type="term" value="P:regulation of cell shape"/>
    <property type="evidence" value="ECO:0007669"/>
    <property type="project" value="UniProtKB-KW"/>
</dbReference>
<dbReference type="Gene3D" id="3.40.50.720">
    <property type="entry name" value="NAD(P)-binding Rossmann-like Domain"/>
    <property type="match status" value="1"/>
</dbReference>
<dbReference type="GO" id="GO:0009252">
    <property type="term" value="P:peptidoglycan biosynthetic process"/>
    <property type="evidence" value="ECO:0007669"/>
    <property type="project" value="UniProtKB-UniRule"/>
</dbReference>
<reference evidence="18 19" key="1">
    <citation type="submission" date="2018-11" db="EMBL/GenBank/DDBJ databases">
        <title>Gemmobacter sp. nov., YIM 102744-1 draft genome.</title>
        <authorList>
            <person name="Li G."/>
            <person name="Jiang Y."/>
        </authorList>
    </citation>
    <scope>NUCLEOTIDE SEQUENCE [LARGE SCALE GENOMIC DNA]</scope>
    <source>
        <strain evidence="18 19">YIM 102744-1</strain>
    </source>
</reference>
<feature type="binding site" evidence="14">
    <location>
        <begin position="119"/>
        <end position="125"/>
    </location>
    <ligand>
        <name>ATP</name>
        <dbReference type="ChEBI" id="CHEBI:30616"/>
    </ligand>
</feature>
<protein>
    <recommendedName>
        <fullName evidence="3 14">UDP-N-acetylmuramate--L-alanine ligase</fullName>
        <ecNumber evidence="3 14">6.3.2.8</ecNumber>
    </recommendedName>
    <alternativeName>
        <fullName evidence="14">UDP-N-acetylmuramoyl-L-alanine synthetase</fullName>
    </alternativeName>
</protein>
<keyword evidence="4 14" id="KW-0963">Cytoplasm</keyword>
<dbReference type="Gene3D" id="3.40.1190.10">
    <property type="entry name" value="Mur-like, catalytic domain"/>
    <property type="match status" value="1"/>
</dbReference>
<gene>
    <name evidence="14" type="primary">murC</name>
    <name evidence="18" type="ORF">EG244_06015</name>
</gene>
<keyword evidence="12 14" id="KW-0961">Cell wall biogenesis/degradation</keyword>
<dbReference type="InterPro" id="IPR004101">
    <property type="entry name" value="Mur_ligase_C"/>
</dbReference>
<dbReference type="SUPFAM" id="SSF51984">
    <property type="entry name" value="MurCD N-terminal domain"/>
    <property type="match status" value="1"/>
</dbReference>
<evidence type="ECO:0000313" key="18">
    <source>
        <dbReference type="EMBL" id="RRH76311.1"/>
    </source>
</evidence>
<proteinExistence type="inferred from homology"/>
<keyword evidence="9 14" id="KW-0133">Cell shape</keyword>
<dbReference type="GO" id="GO:0005737">
    <property type="term" value="C:cytoplasm"/>
    <property type="evidence" value="ECO:0007669"/>
    <property type="project" value="UniProtKB-SubCell"/>
</dbReference>
<comment type="catalytic activity">
    <reaction evidence="13 14">
        <text>UDP-N-acetyl-alpha-D-muramate + L-alanine + ATP = UDP-N-acetyl-alpha-D-muramoyl-L-alanine + ADP + phosphate + H(+)</text>
        <dbReference type="Rhea" id="RHEA:23372"/>
        <dbReference type="ChEBI" id="CHEBI:15378"/>
        <dbReference type="ChEBI" id="CHEBI:30616"/>
        <dbReference type="ChEBI" id="CHEBI:43474"/>
        <dbReference type="ChEBI" id="CHEBI:57972"/>
        <dbReference type="ChEBI" id="CHEBI:70757"/>
        <dbReference type="ChEBI" id="CHEBI:83898"/>
        <dbReference type="ChEBI" id="CHEBI:456216"/>
        <dbReference type="EC" id="6.3.2.8"/>
    </reaction>
</comment>
<dbReference type="InterPro" id="IPR036565">
    <property type="entry name" value="Mur-like_cat_sf"/>
</dbReference>
<evidence type="ECO:0000256" key="12">
    <source>
        <dbReference type="ARBA" id="ARBA00023316"/>
    </source>
</evidence>
<dbReference type="EC" id="6.3.2.8" evidence="3 14"/>
<dbReference type="PANTHER" id="PTHR43445:SF3">
    <property type="entry name" value="UDP-N-ACETYLMURAMATE--L-ALANINE LIGASE"/>
    <property type="match status" value="1"/>
</dbReference>
<evidence type="ECO:0000256" key="11">
    <source>
        <dbReference type="ARBA" id="ARBA00023306"/>
    </source>
</evidence>
<dbReference type="PANTHER" id="PTHR43445">
    <property type="entry name" value="UDP-N-ACETYLMURAMATE--L-ALANINE LIGASE-RELATED"/>
    <property type="match status" value="1"/>
</dbReference>
<dbReference type="GO" id="GO:0005524">
    <property type="term" value="F:ATP binding"/>
    <property type="evidence" value="ECO:0007669"/>
    <property type="project" value="UniProtKB-UniRule"/>
</dbReference>
<evidence type="ECO:0000256" key="10">
    <source>
        <dbReference type="ARBA" id="ARBA00022984"/>
    </source>
</evidence>
<evidence type="ECO:0000256" key="1">
    <source>
        <dbReference type="ARBA" id="ARBA00004496"/>
    </source>
</evidence>
<evidence type="ECO:0000313" key="19">
    <source>
        <dbReference type="Proteomes" id="UP000282125"/>
    </source>
</evidence>
<feature type="domain" description="Mur ligase C-terminal" evidence="16">
    <location>
        <begin position="323"/>
        <end position="453"/>
    </location>
</feature>
<keyword evidence="19" id="KW-1185">Reference proteome</keyword>
<dbReference type="AlphaFoldDB" id="A0A3P3DQ75"/>
<dbReference type="InterPro" id="IPR050061">
    <property type="entry name" value="MurCDEF_pg_biosynth"/>
</dbReference>
<keyword evidence="7 14" id="KW-0547">Nucleotide-binding</keyword>
<dbReference type="InterPro" id="IPR005758">
    <property type="entry name" value="UDP-N-AcMur_Ala_ligase_MurC"/>
</dbReference>
<dbReference type="InterPro" id="IPR000713">
    <property type="entry name" value="Mur_ligase_N"/>
</dbReference>
<comment type="pathway">
    <text evidence="2 14">Cell wall biogenesis; peptidoglycan biosynthesis.</text>
</comment>
<dbReference type="GO" id="GO:0008763">
    <property type="term" value="F:UDP-N-acetylmuramate-L-alanine ligase activity"/>
    <property type="evidence" value="ECO:0007669"/>
    <property type="project" value="UniProtKB-UniRule"/>
</dbReference>
<organism evidence="18 19">
    <name type="scientific">Falsigemmobacter faecalis</name>
    <dbReference type="NCBI Taxonomy" id="2488730"/>
    <lineage>
        <taxon>Bacteria</taxon>
        <taxon>Pseudomonadati</taxon>
        <taxon>Pseudomonadota</taxon>
        <taxon>Alphaproteobacteria</taxon>
        <taxon>Rhodobacterales</taxon>
        <taxon>Paracoccaceae</taxon>
        <taxon>Falsigemmobacter</taxon>
    </lineage>
</organism>
<dbReference type="OrthoDB" id="9804126at2"/>
<sequence length="468" mass="49876">MNITATKLPHELGPIHFVGMGGIGMSGIAEVLITLGYRVQGSDAKASKITDRLVTLGAVFFEGQRAENIGEAAVVVISSAIKKGNPELEEARRRGLPVVRRAEMLAELMRLKSNVAVAGTHGKTTTTTMVATLLDKGGFDPTVINGGVIHAYGSNARAGAGEWMVVEADESDGSFNRLPATIAIVTNIDPEHMEHWGSFDALRKGFTDFVSNIPFYGLAVCCTDHPEVQSLVGRVTDRRIVTFGFNAQADVRAVNLTYQAGVAHFDVALQGEGEGEVIEGCRLPMPGDHNVSNALSAVAVARHLGMSKEDIRAALAGFGGVNRRFTKVGEVGGVTIIDDYGHHPVEIAAVLKAARQSTSGRVIAVHQPHRYSRLSSLFEDFCTCFNEADVVAIAEVYSAGEDVIPGAERDDLVAGLIAHGHRHARAILDESDLERLVREQARPGDFVVCLGAGTISAWANGLPQRLAS</sequence>
<evidence type="ECO:0000256" key="14">
    <source>
        <dbReference type="HAMAP-Rule" id="MF_00046"/>
    </source>
</evidence>
<evidence type="ECO:0000256" key="9">
    <source>
        <dbReference type="ARBA" id="ARBA00022960"/>
    </source>
</evidence>
<comment type="similarity">
    <text evidence="14">Belongs to the MurCDEF family.</text>
</comment>
<evidence type="ECO:0000256" key="3">
    <source>
        <dbReference type="ARBA" id="ARBA00012211"/>
    </source>
</evidence>
<evidence type="ECO:0000259" key="16">
    <source>
        <dbReference type="Pfam" id="PF02875"/>
    </source>
</evidence>
<comment type="function">
    <text evidence="14">Cell wall formation.</text>
</comment>
<comment type="subcellular location">
    <subcellularLocation>
        <location evidence="1 14">Cytoplasm</location>
    </subcellularLocation>
</comment>
<dbReference type="HAMAP" id="MF_00046">
    <property type="entry name" value="MurC"/>
    <property type="match status" value="1"/>
</dbReference>
<dbReference type="Pfam" id="PF02875">
    <property type="entry name" value="Mur_ligase_C"/>
    <property type="match status" value="1"/>
</dbReference>
<evidence type="ECO:0000256" key="5">
    <source>
        <dbReference type="ARBA" id="ARBA00022598"/>
    </source>
</evidence>
<dbReference type="NCBIfam" id="TIGR01082">
    <property type="entry name" value="murC"/>
    <property type="match status" value="1"/>
</dbReference>
<feature type="domain" description="Mur ligase N-terminal catalytic" evidence="15">
    <location>
        <begin position="15"/>
        <end position="111"/>
    </location>
</feature>
<dbReference type="Gene3D" id="3.90.190.20">
    <property type="entry name" value="Mur ligase, C-terminal domain"/>
    <property type="match status" value="1"/>
</dbReference>
<dbReference type="SUPFAM" id="SSF53244">
    <property type="entry name" value="MurD-like peptide ligases, peptide-binding domain"/>
    <property type="match status" value="1"/>
</dbReference>
<evidence type="ECO:0000256" key="2">
    <source>
        <dbReference type="ARBA" id="ARBA00004752"/>
    </source>
</evidence>
<evidence type="ECO:0000259" key="17">
    <source>
        <dbReference type="Pfam" id="PF08245"/>
    </source>
</evidence>
<evidence type="ECO:0000256" key="7">
    <source>
        <dbReference type="ARBA" id="ARBA00022741"/>
    </source>
</evidence>
<keyword evidence="11 14" id="KW-0131">Cell cycle</keyword>
<dbReference type="RefSeq" id="WP_124964114.1">
    <property type="nucleotide sequence ID" value="NZ_RRAZ01000007.1"/>
</dbReference>
<dbReference type="Proteomes" id="UP000282125">
    <property type="component" value="Unassembled WGS sequence"/>
</dbReference>
<keyword evidence="6 14" id="KW-0132">Cell division</keyword>
<dbReference type="InterPro" id="IPR013221">
    <property type="entry name" value="Mur_ligase_cen"/>
</dbReference>
<dbReference type="Pfam" id="PF01225">
    <property type="entry name" value="Mur_ligase"/>
    <property type="match status" value="1"/>
</dbReference>
<dbReference type="Pfam" id="PF08245">
    <property type="entry name" value="Mur_ligase_M"/>
    <property type="match status" value="1"/>
</dbReference>
<feature type="domain" description="Mur ligase central" evidence="17">
    <location>
        <begin position="117"/>
        <end position="301"/>
    </location>
</feature>
<dbReference type="InterPro" id="IPR036615">
    <property type="entry name" value="Mur_ligase_C_dom_sf"/>
</dbReference>
<name>A0A3P3DQ75_9RHOB</name>
<evidence type="ECO:0000256" key="6">
    <source>
        <dbReference type="ARBA" id="ARBA00022618"/>
    </source>
</evidence>
<evidence type="ECO:0000256" key="13">
    <source>
        <dbReference type="ARBA" id="ARBA00047833"/>
    </source>
</evidence>
<comment type="caution">
    <text evidence="18">The sequence shown here is derived from an EMBL/GenBank/DDBJ whole genome shotgun (WGS) entry which is preliminary data.</text>
</comment>
<dbReference type="UniPathway" id="UPA00219"/>
<accession>A0A3P3DQ75</accession>